<protein>
    <submittedName>
        <fullName evidence="1">Uncharacterized protein</fullName>
    </submittedName>
</protein>
<organism evidence="1">
    <name type="scientific">Salmonella enterica subsp. salamae</name>
    <dbReference type="NCBI Taxonomy" id="59202"/>
    <lineage>
        <taxon>Bacteria</taxon>
        <taxon>Pseudomonadati</taxon>
        <taxon>Pseudomonadota</taxon>
        <taxon>Gammaproteobacteria</taxon>
        <taxon>Enterobacterales</taxon>
        <taxon>Enterobacteriaceae</taxon>
        <taxon>Salmonella</taxon>
    </lineage>
</organism>
<gene>
    <name evidence="1" type="ORF">G0D74_24105</name>
</gene>
<proteinExistence type="predicted"/>
<evidence type="ECO:0000313" key="1">
    <source>
        <dbReference type="EMBL" id="HAC6954706.1"/>
    </source>
</evidence>
<reference evidence="1" key="1">
    <citation type="journal article" date="2018" name="Genome Biol.">
        <title>SKESA: strategic k-mer extension for scrupulous assemblies.</title>
        <authorList>
            <person name="Souvorov A."/>
            <person name="Agarwala R."/>
            <person name="Lipman D.J."/>
        </authorList>
    </citation>
    <scope>NUCLEOTIDE SEQUENCE</scope>
    <source>
        <strain evidence="1">12-2127</strain>
    </source>
</reference>
<name>A0A702PR29_SALER</name>
<comment type="caution">
    <text evidence="1">The sequence shown here is derived from an EMBL/GenBank/DDBJ whole genome shotgun (WGS) entry which is preliminary data.</text>
</comment>
<accession>A0A702PR29</accession>
<dbReference type="EMBL" id="DAAMJT010000081">
    <property type="protein sequence ID" value="HAC6954706.1"/>
    <property type="molecule type" value="Genomic_DNA"/>
</dbReference>
<sequence>MRAIKTKVFIHTDLIEKSDKNHIPALHDLRKAINGDETLRRLAEGEHVVIHSSLEYPNAQYKETDISIGIEPINPLIRKGISLGYIIMVRKGKDLRVISGFINRSMPRAISIFKDHISSYVSVKSKQ</sequence>
<reference evidence="1" key="2">
    <citation type="submission" date="2018-07" db="EMBL/GenBank/DDBJ databases">
        <authorList>
            <consortium name="NCBI Pathogen Detection Project"/>
        </authorList>
    </citation>
    <scope>NUCLEOTIDE SEQUENCE</scope>
    <source>
        <strain evidence="1">12-2127</strain>
    </source>
</reference>
<dbReference type="AlphaFoldDB" id="A0A702PR29"/>